<evidence type="ECO:0000313" key="3">
    <source>
        <dbReference type="EMBL" id="KAE8725633.1"/>
    </source>
</evidence>
<evidence type="ECO:0000259" key="2">
    <source>
        <dbReference type="PROSITE" id="PS51297"/>
    </source>
</evidence>
<dbReference type="Pfam" id="PF01486">
    <property type="entry name" value="K-box"/>
    <property type="match status" value="1"/>
</dbReference>
<feature type="coiled-coil region" evidence="1">
    <location>
        <begin position="16"/>
        <end position="65"/>
    </location>
</feature>
<dbReference type="AlphaFoldDB" id="A0A6A3C8Z8"/>
<accession>A0A6A3C8Z8</accession>
<dbReference type="GO" id="GO:0003700">
    <property type="term" value="F:DNA-binding transcription factor activity"/>
    <property type="evidence" value="ECO:0007669"/>
    <property type="project" value="InterPro"/>
</dbReference>
<reference evidence="3" key="1">
    <citation type="submission" date="2019-09" db="EMBL/GenBank/DDBJ databases">
        <title>Draft genome information of white flower Hibiscus syriacus.</title>
        <authorList>
            <person name="Kim Y.-M."/>
        </authorList>
    </citation>
    <scope>NUCLEOTIDE SEQUENCE [LARGE SCALE GENOMIC DNA]</scope>
    <source>
        <strain evidence="3">YM2019G1</strain>
    </source>
</reference>
<protein>
    <submittedName>
        <fullName evidence="3">Agamous-like MADS-box protein AGL16</fullName>
    </submittedName>
</protein>
<sequence length="126" mass="14399">MSCRQLMGGELSGLSVKDLQSLENQLETSLKNVRMRKDQILTNEVQELNRKERLIHQENQELHRKADLICQENIERQRKEANEGFKTSGPSYGFNNGYDLHAPVNLQLSQSQPPDAGTTSCRNLLF</sequence>
<gene>
    <name evidence="3" type="ORF">F3Y22_tig00008289pilonHSYRG00052</name>
</gene>
<keyword evidence="4" id="KW-1185">Reference proteome</keyword>
<proteinExistence type="predicted"/>
<dbReference type="InterPro" id="IPR002487">
    <property type="entry name" value="TF_Kbox"/>
</dbReference>
<organism evidence="3 4">
    <name type="scientific">Hibiscus syriacus</name>
    <name type="common">Rose of Sharon</name>
    <dbReference type="NCBI Taxonomy" id="106335"/>
    <lineage>
        <taxon>Eukaryota</taxon>
        <taxon>Viridiplantae</taxon>
        <taxon>Streptophyta</taxon>
        <taxon>Embryophyta</taxon>
        <taxon>Tracheophyta</taxon>
        <taxon>Spermatophyta</taxon>
        <taxon>Magnoliopsida</taxon>
        <taxon>eudicotyledons</taxon>
        <taxon>Gunneridae</taxon>
        <taxon>Pentapetalae</taxon>
        <taxon>rosids</taxon>
        <taxon>malvids</taxon>
        <taxon>Malvales</taxon>
        <taxon>Malvaceae</taxon>
        <taxon>Malvoideae</taxon>
        <taxon>Hibiscus</taxon>
    </lineage>
</organism>
<dbReference type="EMBL" id="VEPZ02000411">
    <property type="protein sequence ID" value="KAE8725633.1"/>
    <property type="molecule type" value="Genomic_DNA"/>
</dbReference>
<name>A0A6A3C8Z8_HIBSY</name>
<dbReference type="GO" id="GO:0005634">
    <property type="term" value="C:nucleus"/>
    <property type="evidence" value="ECO:0007669"/>
    <property type="project" value="InterPro"/>
</dbReference>
<feature type="domain" description="K-box" evidence="2">
    <location>
        <begin position="1"/>
        <end position="72"/>
    </location>
</feature>
<comment type="caution">
    <text evidence="3">The sequence shown here is derived from an EMBL/GenBank/DDBJ whole genome shotgun (WGS) entry which is preliminary data.</text>
</comment>
<dbReference type="PROSITE" id="PS51297">
    <property type="entry name" value="K_BOX"/>
    <property type="match status" value="1"/>
</dbReference>
<evidence type="ECO:0000256" key="1">
    <source>
        <dbReference type="SAM" id="Coils"/>
    </source>
</evidence>
<evidence type="ECO:0000313" key="4">
    <source>
        <dbReference type="Proteomes" id="UP000436088"/>
    </source>
</evidence>
<keyword evidence="1" id="KW-0175">Coiled coil</keyword>
<dbReference type="Proteomes" id="UP000436088">
    <property type="component" value="Unassembled WGS sequence"/>
</dbReference>